<accession>A0A4R6YN48</accession>
<dbReference type="PANTHER" id="PTHR45737:SF6">
    <property type="entry name" value="VON WILLEBRAND FACTOR A DOMAIN-CONTAINING PROTEIN 5A"/>
    <property type="match status" value="1"/>
</dbReference>
<dbReference type="Proteomes" id="UP000295293">
    <property type="component" value="Unassembled WGS sequence"/>
</dbReference>
<evidence type="ECO:0000313" key="6">
    <source>
        <dbReference type="Proteomes" id="UP000295293"/>
    </source>
</evidence>
<evidence type="ECO:0000256" key="2">
    <source>
        <dbReference type="SAM" id="SignalP"/>
    </source>
</evidence>
<feature type="chain" id="PRO_5020292826" evidence="2">
    <location>
        <begin position="24"/>
        <end position="667"/>
    </location>
</feature>
<protein>
    <submittedName>
        <fullName evidence="5">Ca-activated chloride channel family protein</fullName>
    </submittedName>
</protein>
<dbReference type="SUPFAM" id="SSF53300">
    <property type="entry name" value="vWA-like"/>
    <property type="match status" value="1"/>
</dbReference>
<keyword evidence="1" id="KW-0472">Membrane</keyword>
<reference evidence="5 6" key="1">
    <citation type="submission" date="2019-03" db="EMBL/GenBank/DDBJ databases">
        <title>Genomic Encyclopedia of Type Strains, Phase IV (KMG-IV): sequencing the most valuable type-strain genomes for metagenomic binning, comparative biology and taxonomic classification.</title>
        <authorList>
            <person name="Goeker M."/>
        </authorList>
    </citation>
    <scope>NUCLEOTIDE SEQUENCE [LARGE SCALE GENOMIC DNA]</scope>
    <source>
        <strain evidence="5 6">DSM 21667</strain>
    </source>
</reference>
<dbReference type="AlphaFoldDB" id="A0A4R6YN48"/>
<organism evidence="5 6">
    <name type="scientific">Tahibacter aquaticus</name>
    <dbReference type="NCBI Taxonomy" id="520092"/>
    <lineage>
        <taxon>Bacteria</taxon>
        <taxon>Pseudomonadati</taxon>
        <taxon>Pseudomonadota</taxon>
        <taxon>Gammaproteobacteria</taxon>
        <taxon>Lysobacterales</taxon>
        <taxon>Rhodanobacteraceae</taxon>
        <taxon>Tahibacter</taxon>
    </lineage>
</organism>
<comment type="caution">
    <text evidence="5">The sequence shown here is derived from an EMBL/GenBank/DDBJ whole genome shotgun (WGS) entry which is preliminary data.</text>
</comment>
<proteinExistence type="predicted"/>
<dbReference type="Pfam" id="PF13768">
    <property type="entry name" value="VWA_3"/>
    <property type="match status" value="1"/>
</dbReference>
<gene>
    <name evidence="5" type="ORF">DFR29_118128</name>
</gene>
<dbReference type="InterPro" id="IPR002035">
    <property type="entry name" value="VWF_A"/>
</dbReference>
<keyword evidence="2" id="KW-0732">Signal</keyword>
<feature type="domain" description="VWFA" evidence="3">
    <location>
        <begin position="314"/>
        <end position="484"/>
    </location>
</feature>
<keyword evidence="1" id="KW-0812">Transmembrane</keyword>
<dbReference type="SMART" id="SM00327">
    <property type="entry name" value="VWA"/>
    <property type="match status" value="1"/>
</dbReference>
<dbReference type="PROSITE" id="PS51468">
    <property type="entry name" value="VIT"/>
    <property type="match status" value="1"/>
</dbReference>
<evidence type="ECO:0000256" key="1">
    <source>
        <dbReference type="SAM" id="Phobius"/>
    </source>
</evidence>
<evidence type="ECO:0000259" key="4">
    <source>
        <dbReference type="PROSITE" id="PS51468"/>
    </source>
</evidence>
<feature type="domain" description="VIT" evidence="4">
    <location>
        <begin position="26"/>
        <end position="154"/>
    </location>
</feature>
<dbReference type="PROSITE" id="PS50234">
    <property type="entry name" value="VWFA"/>
    <property type="match status" value="1"/>
</dbReference>
<feature type="transmembrane region" description="Helical" evidence="1">
    <location>
        <begin position="641"/>
        <end position="658"/>
    </location>
</feature>
<dbReference type="NCBIfam" id="TIGR03788">
    <property type="entry name" value="marine_srt_targ"/>
    <property type="match status" value="1"/>
</dbReference>
<dbReference type="InterPro" id="IPR022440">
    <property type="entry name" value="CHP03788"/>
</dbReference>
<dbReference type="Pfam" id="PF08487">
    <property type="entry name" value="VIT"/>
    <property type="match status" value="1"/>
</dbReference>
<feature type="signal peptide" evidence="2">
    <location>
        <begin position="1"/>
        <end position="23"/>
    </location>
</feature>
<dbReference type="InterPro" id="IPR036465">
    <property type="entry name" value="vWFA_dom_sf"/>
</dbReference>
<dbReference type="SMART" id="SM00609">
    <property type="entry name" value="VIT"/>
    <property type="match status" value="1"/>
</dbReference>
<dbReference type="EMBL" id="SNZH01000018">
    <property type="protein sequence ID" value="TDR38985.1"/>
    <property type="molecule type" value="Genomic_DNA"/>
</dbReference>
<dbReference type="RefSeq" id="WP_166654307.1">
    <property type="nucleotide sequence ID" value="NZ_SNZH01000018.1"/>
</dbReference>
<dbReference type="InterPro" id="IPR013694">
    <property type="entry name" value="VIT"/>
</dbReference>
<evidence type="ECO:0000313" key="5">
    <source>
        <dbReference type="EMBL" id="TDR38985.1"/>
    </source>
</evidence>
<evidence type="ECO:0000259" key="3">
    <source>
        <dbReference type="PROSITE" id="PS50234"/>
    </source>
</evidence>
<name>A0A4R6YN48_9GAMM</name>
<keyword evidence="6" id="KW-1185">Reference proteome</keyword>
<dbReference type="Gene3D" id="3.40.50.410">
    <property type="entry name" value="von Willebrand factor, type A domain"/>
    <property type="match status" value="1"/>
</dbReference>
<dbReference type="PANTHER" id="PTHR45737">
    <property type="entry name" value="VON WILLEBRAND FACTOR A DOMAIN-CONTAINING PROTEIN 5A"/>
    <property type="match status" value="1"/>
</dbReference>
<keyword evidence="1" id="KW-1133">Transmembrane helix</keyword>
<sequence length="667" mass="70855">MSLLRFPLLLLCALAAASLPAQADTGSLQIRQADGSTRAVASLDTSVDLQIHGLVADVQVRQRFKNNGMAWQEGQYLLPLPEGAAVYAMTLHVGSRVIVGEIREKEAARSEYAQAVASGRKASLVEAQSANLFRTAIANVAPDETVEVEIRYSQQVEYRDGEFSLVFPMTYTPRYGSGDVLAVPAAPEAGSEIPADAAQTLPAAVTLPLAVAPMPAANVGPPTVSISATLDAGVALARVESATHELSIDRQGDRRRIGLRDKVVAPDRDFVLRWAPQPSDQPTAALLREQRDGEQFALLMLLPPTVAAAPLPRELTLIIDTSGSMSGQSIVQARAALDIALQHLTPQDRFNVIQFNSVTEALFAQPVAASAADVQLARDWVASLQADGGTEMLPALQTALSAPASPGYLRQIVFVTDGAVEQGDALYALLQSQLHDARLFAVGIGSAPNAHFLRRAASLGRGTATTIRDLAEVSGQMQTLFDKLDRPALRNLQLKLPAQYEIYPAQLPDLYAGEPLQLVLKLDAAAKTGGSIELGGERAGAAWAQKIPFELHGQASGIARLWAQRKIDALDDDLRGGAASATLQPDILATALKYGLVSRFTSLVAVDKTPQRNAGEALQSVNVENADPAGSLGFAQTATSAKAWLALGLLCLGLAWLLRAPRRRLCA</sequence>